<dbReference type="PROSITE" id="PS50297">
    <property type="entry name" value="ANK_REP_REGION"/>
    <property type="match status" value="1"/>
</dbReference>
<dbReference type="EMBL" id="PUHY01000014">
    <property type="protein sequence ID" value="PQO30436.1"/>
    <property type="molecule type" value="Genomic_DNA"/>
</dbReference>
<dbReference type="PANTHER" id="PTHR24201">
    <property type="entry name" value="ANK_REP_REGION DOMAIN-CONTAINING PROTEIN"/>
    <property type="match status" value="1"/>
</dbReference>
<dbReference type="SUPFAM" id="SSF48403">
    <property type="entry name" value="Ankyrin repeat"/>
    <property type="match status" value="1"/>
</dbReference>
<evidence type="ECO:0000256" key="1">
    <source>
        <dbReference type="ARBA" id="ARBA00022737"/>
    </source>
</evidence>
<name>A0A2S8FE46_9BACT</name>
<gene>
    <name evidence="4" type="ORF">C5Y83_24035</name>
</gene>
<dbReference type="PROSITE" id="PS50088">
    <property type="entry name" value="ANK_REPEAT"/>
    <property type="match status" value="1"/>
</dbReference>
<keyword evidence="2 3" id="KW-0040">ANK repeat</keyword>
<reference evidence="4 5" key="1">
    <citation type="submission" date="2018-02" db="EMBL/GenBank/DDBJ databases">
        <title>Comparative genomes isolates from brazilian mangrove.</title>
        <authorList>
            <person name="Araujo J.E."/>
            <person name="Taketani R.G."/>
            <person name="Silva M.C.P."/>
            <person name="Loureco M.V."/>
            <person name="Andreote F.D."/>
        </authorList>
    </citation>
    <scope>NUCLEOTIDE SEQUENCE [LARGE SCALE GENOMIC DNA]</scope>
    <source>
        <strain evidence="4 5">Hex-1 MGV</strain>
    </source>
</reference>
<sequence>MTPDEFSHLIANGQGAAELPKFIAAGGNVNSVVPNAIWPWLHLACEHQNMDAIRALVAAGANVEARDEFRQTAMHIAVDIDIDAVVQAGDTVSDMQFETTRLLLELGACLDVRDNANRSPRDFAAAYGQEVLDQFDRRTQR</sequence>
<comment type="caution">
    <text evidence="4">The sequence shown here is derived from an EMBL/GenBank/DDBJ whole genome shotgun (WGS) entry which is preliminary data.</text>
</comment>
<dbReference type="InterPro" id="IPR002110">
    <property type="entry name" value="Ankyrin_rpt"/>
</dbReference>
<evidence type="ECO:0000256" key="2">
    <source>
        <dbReference type="ARBA" id="ARBA00023043"/>
    </source>
</evidence>
<dbReference type="OrthoDB" id="5622506at2"/>
<dbReference type="RefSeq" id="WP_105332341.1">
    <property type="nucleotide sequence ID" value="NZ_PUHY01000014.1"/>
</dbReference>
<evidence type="ECO:0000313" key="5">
    <source>
        <dbReference type="Proteomes" id="UP000238322"/>
    </source>
</evidence>
<keyword evidence="1" id="KW-0677">Repeat</keyword>
<dbReference type="Gene3D" id="1.25.40.20">
    <property type="entry name" value="Ankyrin repeat-containing domain"/>
    <property type="match status" value="1"/>
</dbReference>
<accession>A0A2S8FE46</accession>
<dbReference type="Proteomes" id="UP000238322">
    <property type="component" value="Unassembled WGS sequence"/>
</dbReference>
<dbReference type="Pfam" id="PF13637">
    <property type="entry name" value="Ank_4"/>
    <property type="match status" value="1"/>
</dbReference>
<dbReference type="InterPro" id="IPR050776">
    <property type="entry name" value="Ank_Repeat/CDKN_Inhibitor"/>
</dbReference>
<organism evidence="4 5">
    <name type="scientific">Blastopirellula marina</name>
    <dbReference type="NCBI Taxonomy" id="124"/>
    <lineage>
        <taxon>Bacteria</taxon>
        <taxon>Pseudomonadati</taxon>
        <taxon>Planctomycetota</taxon>
        <taxon>Planctomycetia</taxon>
        <taxon>Pirellulales</taxon>
        <taxon>Pirellulaceae</taxon>
        <taxon>Blastopirellula</taxon>
    </lineage>
</organism>
<protein>
    <submittedName>
        <fullName evidence="4">Uncharacterized protein</fullName>
    </submittedName>
</protein>
<proteinExistence type="predicted"/>
<dbReference type="AlphaFoldDB" id="A0A2S8FE46"/>
<dbReference type="InterPro" id="IPR036770">
    <property type="entry name" value="Ankyrin_rpt-contain_sf"/>
</dbReference>
<evidence type="ECO:0000313" key="4">
    <source>
        <dbReference type="EMBL" id="PQO30436.1"/>
    </source>
</evidence>
<evidence type="ECO:0000256" key="3">
    <source>
        <dbReference type="PROSITE-ProRule" id="PRU00023"/>
    </source>
</evidence>
<feature type="repeat" description="ANK" evidence="3">
    <location>
        <begin position="41"/>
        <end position="68"/>
    </location>
</feature>